<comment type="cofactor">
    <cofactor evidence="3">
        <name>pyridoxal 5'-phosphate</name>
        <dbReference type="ChEBI" id="CHEBI:597326"/>
    </cofactor>
</comment>
<dbReference type="InterPro" id="IPR001608">
    <property type="entry name" value="Ala_racemase_N"/>
</dbReference>
<evidence type="ECO:0000256" key="4">
    <source>
        <dbReference type="RuleBase" id="RU004514"/>
    </source>
</evidence>
<dbReference type="Gene3D" id="3.20.20.10">
    <property type="entry name" value="Alanine racemase"/>
    <property type="match status" value="1"/>
</dbReference>
<protein>
    <recommendedName>
        <fullName evidence="2">Pyridoxal phosphate homeostasis protein</fullName>
        <shortName evidence="2">PLP homeostasis protein</shortName>
    </recommendedName>
</protein>
<evidence type="ECO:0000256" key="3">
    <source>
        <dbReference type="PIRSR" id="PIRSR004848-1"/>
    </source>
</evidence>
<dbReference type="PANTHER" id="PTHR10146:SF14">
    <property type="entry name" value="PYRIDOXAL PHOSPHATE HOMEOSTASIS PROTEIN"/>
    <property type="match status" value="1"/>
</dbReference>
<accession>A0A2P6MXS6</accession>
<dbReference type="InParanoid" id="A0A2P6MXS6"/>
<dbReference type="PIRSF" id="PIRSF004848">
    <property type="entry name" value="YBL036c_PLPDEIII"/>
    <property type="match status" value="1"/>
</dbReference>
<dbReference type="EMBL" id="MDYQ01000325">
    <property type="protein sequence ID" value="PRP76456.1"/>
    <property type="molecule type" value="Genomic_DNA"/>
</dbReference>
<dbReference type="PROSITE" id="PS01211">
    <property type="entry name" value="UPF0001"/>
    <property type="match status" value="1"/>
</dbReference>
<dbReference type="GO" id="GO:0030170">
    <property type="term" value="F:pyridoxal phosphate binding"/>
    <property type="evidence" value="ECO:0007669"/>
    <property type="project" value="UniProtKB-UniRule"/>
</dbReference>
<dbReference type="SUPFAM" id="SSF51419">
    <property type="entry name" value="PLP-binding barrel"/>
    <property type="match status" value="1"/>
</dbReference>
<proteinExistence type="inferred from homology"/>
<gene>
    <name evidence="6" type="ORF">PROFUN_15189</name>
</gene>
<evidence type="ECO:0000313" key="7">
    <source>
        <dbReference type="Proteomes" id="UP000241769"/>
    </source>
</evidence>
<reference evidence="6 7" key="1">
    <citation type="journal article" date="2018" name="Genome Biol. Evol.">
        <title>Multiple Roots of Fruiting Body Formation in Amoebozoa.</title>
        <authorList>
            <person name="Hillmann F."/>
            <person name="Forbes G."/>
            <person name="Novohradska S."/>
            <person name="Ferling I."/>
            <person name="Riege K."/>
            <person name="Groth M."/>
            <person name="Westermann M."/>
            <person name="Marz M."/>
            <person name="Spaller T."/>
            <person name="Winckler T."/>
            <person name="Schaap P."/>
            <person name="Glockner G."/>
        </authorList>
    </citation>
    <scope>NUCLEOTIDE SEQUENCE [LARGE SCALE GENOMIC DNA]</scope>
    <source>
        <strain evidence="6 7">Jena</strain>
    </source>
</reference>
<evidence type="ECO:0000313" key="6">
    <source>
        <dbReference type="EMBL" id="PRP76456.1"/>
    </source>
</evidence>
<dbReference type="Pfam" id="PF01168">
    <property type="entry name" value="Ala_racemase_N"/>
    <property type="match status" value="1"/>
</dbReference>
<keyword evidence="1 2" id="KW-0663">Pyridoxal phosphate</keyword>
<sequence>MAQYSHVIDALKGVQQRISQIQQKTGSTRPINLVAVSKTKPAEIIKACYDAGHRHFGENYVQELIDKSKELPQDIKWHFIGHLQSNKCKNLLEVKNIHMVESVDSLKLAKTLSKHYNGPQPLNIMVQINTSGETNKGGINPGQCVEVVQWIQTELRNLKFCGLMTIGSVEASNSTTENPDFKCLLDCRKQLVTGLSMEEELIDLSMGMSSDYEMAVQMGSTNVRVGSTIFGAREYNK</sequence>
<organism evidence="6 7">
    <name type="scientific">Planoprotostelium fungivorum</name>
    <dbReference type="NCBI Taxonomy" id="1890364"/>
    <lineage>
        <taxon>Eukaryota</taxon>
        <taxon>Amoebozoa</taxon>
        <taxon>Evosea</taxon>
        <taxon>Variosea</taxon>
        <taxon>Cavosteliida</taxon>
        <taxon>Cavosteliaceae</taxon>
        <taxon>Planoprotostelium</taxon>
    </lineage>
</organism>
<comment type="function">
    <text evidence="2">Pyridoxal 5'-phosphate (PLP)-binding protein, which may be involved in intracellular homeostatic regulation of pyridoxal 5'-phosphate (PLP), the active form of vitamin B6.</text>
</comment>
<evidence type="ECO:0000259" key="5">
    <source>
        <dbReference type="Pfam" id="PF01168"/>
    </source>
</evidence>
<evidence type="ECO:0000256" key="2">
    <source>
        <dbReference type="HAMAP-Rule" id="MF_03225"/>
    </source>
</evidence>
<dbReference type="STRING" id="1890364.A0A2P6MXS6"/>
<dbReference type="OrthoDB" id="10264196at2759"/>
<dbReference type="InterPro" id="IPR011078">
    <property type="entry name" value="PyrdxlP_homeostasis"/>
</dbReference>
<feature type="domain" description="Alanine racemase N-terminal" evidence="5">
    <location>
        <begin position="14"/>
        <end position="233"/>
    </location>
</feature>
<dbReference type="HAMAP" id="MF_02087">
    <property type="entry name" value="PLP_homeostasis"/>
    <property type="match status" value="1"/>
</dbReference>
<dbReference type="Proteomes" id="UP000241769">
    <property type="component" value="Unassembled WGS sequence"/>
</dbReference>
<evidence type="ECO:0000256" key="1">
    <source>
        <dbReference type="ARBA" id="ARBA00022898"/>
    </source>
</evidence>
<dbReference type="CDD" id="cd06822">
    <property type="entry name" value="PLPDE_III_YBL036c_euk"/>
    <property type="match status" value="1"/>
</dbReference>
<dbReference type="FunCoup" id="A0A2P6MXS6">
    <property type="interactions" value="250"/>
</dbReference>
<dbReference type="AlphaFoldDB" id="A0A2P6MXS6"/>
<comment type="similarity">
    <text evidence="2 4">Belongs to the pyridoxal phosphate-binding protein YggS/PROSC family.</text>
</comment>
<dbReference type="PANTHER" id="PTHR10146">
    <property type="entry name" value="PROLINE SYNTHETASE CO-TRANSCRIBED BACTERIAL HOMOLOG PROTEIN"/>
    <property type="match status" value="1"/>
</dbReference>
<name>A0A2P6MXS6_9EUKA</name>
<comment type="caution">
    <text evidence="6">The sequence shown here is derived from an EMBL/GenBank/DDBJ whole genome shotgun (WGS) entry which is preliminary data.</text>
</comment>
<dbReference type="NCBIfam" id="TIGR00044">
    <property type="entry name" value="YggS family pyridoxal phosphate-dependent enzyme"/>
    <property type="match status" value="1"/>
</dbReference>
<dbReference type="FunFam" id="3.20.20.10:FF:000007">
    <property type="entry name" value="Pyridoxal phosphate homeostasis protein"/>
    <property type="match status" value="1"/>
</dbReference>
<keyword evidence="7" id="KW-1185">Reference proteome</keyword>
<feature type="modified residue" description="N6-(pyridoxal phosphate)lysine" evidence="2 3">
    <location>
        <position position="38"/>
    </location>
</feature>
<dbReference type="InterPro" id="IPR029066">
    <property type="entry name" value="PLP-binding_barrel"/>
</dbReference>